<gene>
    <name evidence="4" type="ORF">EB18_01644</name>
</gene>
<organism evidence="4 5">
    <name type="scientific">Enterococcus cecorum</name>
    <dbReference type="NCBI Taxonomy" id="44008"/>
    <lineage>
        <taxon>Bacteria</taxon>
        <taxon>Bacillati</taxon>
        <taxon>Bacillota</taxon>
        <taxon>Bacilli</taxon>
        <taxon>Lactobacillales</taxon>
        <taxon>Enterococcaceae</taxon>
        <taxon>Enterococcus</taxon>
    </lineage>
</organism>
<dbReference type="InterPro" id="IPR001242">
    <property type="entry name" value="Condensation_dom"/>
</dbReference>
<dbReference type="GO" id="GO:0044550">
    <property type="term" value="P:secondary metabolite biosynthetic process"/>
    <property type="evidence" value="ECO:0007669"/>
    <property type="project" value="TreeGrafter"/>
</dbReference>
<evidence type="ECO:0000313" key="4">
    <source>
        <dbReference type="EMBL" id="RBR28715.1"/>
    </source>
</evidence>
<evidence type="ECO:0000256" key="1">
    <source>
        <dbReference type="ARBA" id="ARBA00001957"/>
    </source>
</evidence>
<dbReference type="Pfam" id="PF00668">
    <property type="entry name" value="Condensation"/>
    <property type="match status" value="1"/>
</dbReference>
<dbReference type="InterPro" id="IPR045851">
    <property type="entry name" value="AMP-bd_C_sf"/>
</dbReference>
<dbReference type="SUPFAM" id="SSF52777">
    <property type="entry name" value="CoA-dependent acyltransferases"/>
    <property type="match status" value="1"/>
</dbReference>
<evidence type="ECO:0000256" key="2">
    <source>
        <dbReference type="SAM" id="Coils"/>
    </source>
</evidence>
<dbReference type="SUPFAM" id="SSF56801">
    <property type="entry name" value="Acetyl-CoA synthetase-like"/>
    <property type="match status" value="1"/>
</dbReference>
<dbReference type="InterPro" id="IPR023213">
    <property type="entry name" value="CAT-like_dom_sf"/>
</dbReference>
<dbReference type="Gene3D" id="1.10.1200.10">
    <property type="entry name" value="ACP-like"/>
    <property type="match status" value="1"/>
</dbReference>
<dbReference type="AlphaFoldDB" id="A0A366SEY2"/>
<dbReference type="GO" id="GO:0005737">
    <property type="term" value="C:cytoplasm"/>
    <property type="evidence" value="ECO:0007669"/>
    <property type="project" value="TreeGrafter"/>
</dbReference>
<dbReference type="Gene3D" id="3.30.559.10">
    <property type="entry name" value="Chloramphenicol acetyltransferase-like domain"/>
    <property type="match status" value="1"/>
</dbReference>
<dbReference type="GO" id="GO:0003824">
    <property type="term" value="F:catalytic activity"/>
    <property type="evidence" value="ECO:0007669"/>
    <property type="project" value="InterPro"/>
</dbReference>
<comment type="caution">
    <text evidence="4">The sequence shown here is derived from an EMBL/GenBank/DDBJ whole genome shotgun (WGS) entry which is preliminary data.</text>
</comment>
<feature type="coiled-coil region" evidence="2">
    <location>
        <begin position="982"/>
        <end position="1009"/>
    </location>
</feature>
<evidence type="ECO:0000259" key="3">
    <source>
        <dbReference type="PROSITE" id="PS50075"/>
    </source>
</evidence>
<evidence type="ECO:0000313" key="5">
    <source>
        <dbReference type="Proteomes" id="UP000252800"/>
    </source>
</evidence>
<dbReference type="Proteomes" id="UP000252800">
    <property type="component" value="Unassembled WGS sequence"/>
</dbReference>
<sequence length="1029" mass="117399">MSIFQQLLNRKNTATQSILTTKEKLKMNDFLSLVGKIQHLLEQKGIHCEDKVVLAMSPSIETVATIMAIGLIGAAYVPVDIRVPKNRISYIINDTQAKAIITNQKYLLLPNSDEISKILIKEITAVDAPKPIMRKRSENASAYVIYTSGSTGNPKGVEVSFANLEFFIKNLNDTFPSNQNSVFILNTALQFDVSVAELYGWIANDASLFILEDKEMKDIKQLPVIIQKYNITHLSIAPSIVNTYGEKEVDCLRQSKLRYLLVAGEEFPVSLAKKLRELVAQGKVYNCYGPTEATVYATFYQVKIEDLNNEQIPIGKPFNDVATLYIHEPNQSYAELLLAGPGVAKGYLNLSDKTQEAFPVIEGKRYYKTGDLVSLNKDTGDLTFVGRKDFQIEINSIRVEPGEIENAITPVLNTDKCVVLKLNKKIVCFYLKKATTKSIDYTRNRLLEILPSYMIPSVWEPLAVFPVNINGKIDRKRLVDQYLSQNQTEENNHKLLNDIRRITELPSLGMNDHLFDFGIDSLSVVELEIYLESVFSTTLPSGYLYLHPTVSAIQDDLAQNQATSLNDHQKIAKLLTEKNINGELVANKNNCFTLKIREEDLSLFDKIATQSSVFTSIQSAILKKDATSIFYKEKHAASIVELFEKDEQNSYASSIFQRVYLSIQLNSFIDADFEYADNIHADTTIHLIEYLVHQIEAFRTTIISDSDNHFYSEVYKQAKIKSHVKDVTTLSPAQQEKIIENDRIKAKSKIMNHLYGQPLYCILAHRITFNKIKLSIVLHHSIADGASVAILSKYVSNYFQKKDTQSLGMKVYLEQLRKNTNISQLLEDKYIHQLATINQKKSYPVSKVAIWEKGYKIIENIGELTKWQKFLLVADEVTQDYLHKNELDEITFQMLFDFRTVGEDEFDLLVNDCHETVTYYRKKETNTVAFINHLYSHIHHFHYQKGISLGVAIYENFPSFDMQQQKLKAIVEAAPININYLGEVSEKNLEKKILEMEKLKKQLQHLKNQTRFTAFSSGEKMYIFQVSNV</sequence>
<keyword evidence="2" id="KW-0175">Coiled coil</keyword>
<dbReference type="GO" id="GO:0031177">
    <property type="term" value="F:phosphopantetheine binding"/>
    <property type="evidence" value="ECO:0007669"/>
    <property type="project" value="TreeGrafter"/>
</dbReference>
<dbReference type="Pfam" id="PF00550">
    <property type="entry name" value="PP-binding"/>
    <property type="match status" value="1"/>
</dbReference>
<accession>A0A366SEY2</accession>
<dbReference type="GO" id="GO:0043041">
    <property type="term" value="P:amino acid activation for nonribosomal peptide biosynthetic process"/>
    <property type="evidence" value="ECO:0007669"/>
    <property type="project" value="TreeGrafter"/>
</dbReference>
<name>A0A366SEY2_9ENTE</name>
<dbReference type="EMBL" id="LEOY01000013">
    <property type="protein sequence ID" value="RBR28715.1"/>
    <property type="molecule type" value="Genomic_DNA"/>
</dbReference>
<dbReference type="InterPro" id="IPR036736">
    <property type="entry name" value="ACP-like_sf"/>
</dbReference>
<dbReference type="PANTHER" id="PTHR45527:SF1">
    <property type="entry name" value="FATTY ACID SYNTHASE"/>
    <property type="match status" value="1"/>
</dbReference>
<dbReference type="InterPro" id="IPR020845">
    <property type="entry name" value="AMP-binding_CS"/>
</dbReference>
<proteinExistence type="predicted"/>
<dbReference type="Pfam" id="PF00501">
    <property type="entry name" value="AMP-binding"/>
    <property type="match status" value="1"/>
</dbReference>
<reference evidence="4 5" key="1">
    <citation type="submission" date="2015-06" db="EMBL/GenBank/DDBJ databases">
        <title>The Genome Sequence of Enterococcus cecorum 170AEA1.</title>
        <authorList>
            <consortium name="The Broad Institute Genomics Platform"/>
            <consortium name="The Broad Institute Genome Sequencing Center for Infectious Disease"/>
            <person name="Earl A.M."/>
            <person name="Van Tyne D."/>
            <person name="Lebreton F."/>
            <person name="Saavedra J.T."/>
            <person name="Gilmore M.S."/>
            <person name="Manson McGuire A."/>
            <person name="Clock S."/>
            <person name="Crupain M."/>
            <person name="Rangan U."/>
            <person name="Young S."/>
            <person name="Abouelleil A."/>
            <person name="Cao P."/>
            <person name="Chapman S.B."/>
            <person name="Griggs A."/>
            <person name="Priest M."/>
            <person name="Shea T."/>
            <person name="Wortman J."/>
            <person name="Nusbaum C."/>
            <person name="Birren B."/>
        </authorList>
    </citation>
    <scope>NUCLEOTIDE SEQUENCE [LARGE SCALE GENOMIC DNA]</scope>
    <source>
        <strain evidence="4 5">170AEA1</strain>
    </source>
</reference>
<dbReference type="GO" id="GO:0008610">
    <property type="term" value="P:lipid biosynthetic process"/>
    <property type="evidence" value="ECO:0007669"/>
    <property type="project" value="UniProtKB-ARBA"/>
</dbReference>
<comment type="cofactor">
    <cofactor evidence="1">
        <name>pantetheine 4'-phosphate</name>
        <dbReference type="ChEBI" id="CHEBI:47942"/>
    </cofactor>
</comment>
<protein>
    <recommendedName>
        <fullName evidence="3">Carrier domain-containing protein</fullName>
    </recommendedName>
</protein>
<dbReference type="SUPFAM" id="SSF47336">
    <property type="entry name" value="ACP-like"/>
    <property type="match status" value="1"/>
</dbReference>
<dbReference type="PROSITE" id="PS50075">
    <property type="entry name" value="CARRIER"/>
    <property type="match status" value="1"/>
</dbReference>
<dbReference type="Gene3D" id="3.40.50.12780">
    <property type="entry name" value="N-terminal domain of ligase-like"/>
    <property type="match status" value="1"/>
</dbReference>
<dbReference type="CDD" id="cd05930">
    <property type="entry name" value="A_NRPS"/>
    <property type="match status" value="1"/>
</dbReference>
<dbReference type="InterPro" id="IPR042099">
    <property type="entry name" value="ANL_N_sf"/>
</dbReference>
<dbReference type="RefSeq" id="WP_113784811.1">
    <property type="nucleotide sequence ID" value="NZ_KZ845744.1"/>
</dbReference>
<feature type="domain" description="Carrier" evidence="3">
    <location>
        <begin position="486"/>
        <end position="561"/>
    </location>
</feature>
<dbReference type="PROSITE" id="PS00455">
    <property type="entry name" value="AMP_BINDING"/>
    <property type="match status" value="1"/>
</dbReference>
<dbReference type="PANTHER" id="PTHR45527">
    <property type="entry name" value="NONRIBOSOMAL PEPTIDE SYNTHETASE"/>
    <property type="match status" value="1"/>
</dbReference>
<dbReference type="Gene3D" id="3.30.300.30">
    <property type="match status" value="1"/>
</dbReference>
<dbReference type="InterPro" id="IPR000873">
    <property type="entry name" value="AMP-dep_synth/lig_dom"/>
</dbReference>
<dbReference type="InterPro" id="IPR009081">
    <property type="entry name" value="PP-bd_ACP"/>
</dbReference>